<dbReference type="STRING" id="93684.SAMN05421853_11089"/>
<dbReference type="EMBL" id="FOXV01000010">
    <property type="protein sequence ID" value="SFQ56450.1"/>
    <property type="molecule type" value="Genomic_DNA"/>
</dbReference>
<evidence type="ECO:0000313" key="3">
    <source>
        <dbReference type="EMBL" id="SFQ56450.1"/>
    </source>
</evidence>
<feature type="signal peptide" evidence="2">
    <location>
        <begin position="1"/>
        <end position="24"/>
    </location>
</feature>
<organism evidence="3 4">
    <name type="scientific">Roseivivax halotolerans</name>
    <dbReference type="NCBI Taxonomy" id="93684"/>
    <lineage>
        <taxon>Bacteria</taxon>
        <taxon>Pseudomonadati</taxon>
        <taxon>Pseudomonadota</taxon>
        <taxon>Alphaproteobacteria</taxon>
        <taxon>Rhodobacterales</taxon>
        <taxon>Roseobacteraceae</taxon>
        <taxon>Roseivivax</taxon>
    </lineage>
</organism>
<accession>A0A1I5ZJ67</accession>
<evidence type="ECO:0000256" key="1">
    <source>
        <dbReference type="SAM" id="MobiDB-lite"/>
    </source>
</evidence>
<feature type="region of interest" description="Disordered" evidence="1">
    <location>
        <begin position="230"/>
        <end position="251"/>
    </location>
</feature>
<evidence type="ECO:0008006" key="5">
    <source>
        <dbReference type="Google" id="ProtNLM"/>
    </source>
</evidence>
<keyword evidence="4" id="KW-1185">Reference proteome</keyword>
<name>A0A1I5ZJ67_9RHOB</name>
<reference evidence="4" key="1">
    <citation type="submission" date="2016-10" db="EMBL/GenBank/DDBJ databases">
        <authorList>
            <person name="Varghese N."/>
            <person name="Submissions S."/>
        </authorList>
    </citation>
    <scope>NUCLEOTIDE SEQUENCE [LARGE SCALE GENOMIC DNA]</scope>
    <source>
        <strain evidence="4">JCM 10271</strain>
    </source>
</reference>
<feature type="compositionally biased region" description="Polar residues" evidence="1">
    <location>
        <begin position="239"/>
        <end position="251"/>
    </location>
</feature>
<dbReference type="Proteomes" id="UP000243106">
    <property type="component" value="Unassembled WGS sequence"/>
</dbReference>
<dbReference type="SUPFAM" id="SSF109998">
    <property type="entry name" value="Triger factor/SurA peptide-binding domain-like"/>
    <property type="match status" value="1"/>
</dbReference>
<feature type="region of interest" description="Disordered" evidence="1">
    <location>
        <begin position="24"/>
        <end position="85"/>
    </location>
</feature>
<dbReference type="RefSeq" id="WP_093013563.1">
    <property type="nucleotide sequence ID" value="NZ_FOXV01000010.1"/>
</dbReference>
<proteinExistence type="predicted"/>
<gene>
    <name evidence="3" type="ORF">SAMN05421853_11089</name>
</gene>
<feature type="compositionally biased region" description="Polar residues" evidence="1">
    <location>
        <begin position="54"/>
        <end position="73"/>
    </location>
</feature>
<dbReference type="AlphaFoldDB" id="A0A1I5ZJ67"/>
<protein>
    <recommendedName>
        <fullName evidence="5">Peptidyl-prolyl cis-trans isomerase SurA</fullName>
    </recommendedName>
</protein>
<dbReference type="InterPro" id="IPR027304">
    <property type="entry name" value="Trigger_fact/SurA_dom_sf"/>
</dbReference>
<keyword evidence="2" id="KW-0732">Signal</keyword>
<evidence type="ECO:0000256" key="2">
    <source>
        <dbReference type="SAM" id="SignalP"/>
    </source>
</evidence>
<evidence type="ECO:0000313" key="4">
    <source>
        <dbReference type="Proteomes" id="UP000243106"/>
    </source>
</evidence>
<sequence length="251" mass="26875">MRIKTGITAPVTALALIFSTAAYAQSQDATGSDNGTSSELEDTVDNAEAPATDGQGNEASSNGSSDMAQSGDNATAEGGSADPERLIVTVDDTEITQGDVMAMIAAMPQEMRQQPQERLVPMAVQQLIMRQMLLDAAEADGLSEDEDVQAMTEENEQMQNEDAMVRVYLQRELDSAVTDDAVQNTYDEIAANSETELPPLEDVRPQIEQQVRQQAYGELQADLQEGTRIVFYGPDGEPTSASTGGTENSDS</sequence>
<feature type="compositionally biased region" description="Polar residues" evidence="1">
    <location>
        <begin position="24"/>
        <end position="38"/>
    </location>
</feature>
<dbReference type="Gene3D" id="1.10.8.1040">
    <property type="match status" value="1"/>
</dbReference>
<feature type="chain" id="PRO_5017231554" description="Peptidyl-prolyl cis-trans isomerase SurA" evidence="2">
    <location>
        <begin position="25"/>
        <end position="251"/>
    </location>
</feature>